<reference evidence="1 2" key="1">
    <citation type="submission" date="2017-06" db="EMBL/GenBank/DDBJ databases">
        <title>Comparative genomic analysis of Ambrosia Fusariam Clade fungi.</title>
        <authorList>
            <person name="Stajich J.E."/>
            <person name="Carrillo J."/>
            <person name="Kijimoto T."/>
            <person name="Eskalen A."/>
            <person name="O'Donnell K."/>
            <person name="Kasson M."/>
        </authorList>
    </citation>
    <scope>NUCLEOTIDE SEQUENCE [LARGE SCALE GENOMIC DNA]</scope>
    <source>
        <strain evidence="1 2">NRRL62584</strain>
    </source>
</reference>
<evidence type="ECO:0000313" key="1">
    <source>
        <dbReference type="EMBL" id="RSL56224.1"/>
    </source>
</evidence>
<keyword evidence="2" id="KW-1185">Reference proteome</keyword>
<gene>
    <name evidence="1" type="ORF">CEP54_008976</name>
</gene>
<dbReference type="AlphaFoldDB" id="A0A428PTD7"/>
<dbReference type="OrthoDB" id="5346581at2759"/>
<name>A0A428PTD7_9HYPO</name>
<accession>A0A428PTD7</accession>
<dbReference type="Proteomes" id="UP000288168">
    <property type="component" value="Unassembled WGS sequence"/>
</dbReference>
<organism evidence="1 2">
    <name type="scientific">Fusarium duplospermum</name>
    <dbReference type="NCBI Taxonomy" id="1325734"/>
    <lineage>
        <taxon>Eukaryota</taxon>
        <taxon>Fungi</taxon>
        <taxon>Dikarya</taxon>
        <taxon>Ascomycota</taxon>
        <taxon>Pezizomycotina</taxon>
        <taxon>Sordariomycetes</taxon>
        <taxon>Hypocreomycetidae</taxon>
        <taxon>Hypocreales</taxon>
        <taxon>Nectriaceae</taxon>
        <taxon>Fusarium</taxon>
        <taxon>Fusarium solani species complex</taxon>
    </lineage>
</organism>
<evidence type="ECO:0000313" key="2">
    <source>
        <dbReference type="Proteomes" id="UP000288168"/>
    </source>
</evidence>
<comment type="caution">
    <text evidence="1">The sequence shown here is derived from an EMBL/GenBank/DDBJ whole genome shotgun (WGS) entry which is preliminary data.</text>
</comment>
<proteinExistence type="predicted"/>
<protein>
    <submittedName>
        <fullName evidence="1">Uncharacterized protein</fullName>
    </submittedName>
</protein>
<dbReference type="EMBL" id="NKCI01000094">
    <property type="protein sequence ID" value="RSL56224.1"/>
    <property type="molecule type" value="Genomic_DNA"/>
</dbReference>
<sequence length="359" mass="41403">MAGGESDELFSVELLDAGHRQGFERALMRVLKTGPAEHTFAEIIDGLPTRCSYIEFHWPQDGHPANQHDELCPGIIERARELRSNFAFTKLRFKLPLLNAFAQAAFGSLPFHLLLLELLAVSCHQIAVHIYQLDGVNHTHNEYEKWIHQPRDMSRWDSFRYPTPFCHAFYTADEQYPNGVADVVGYWAEAKIFGGVLLFDRGESETECREVYFHAGRRGGPYTLFPLTTQQFGNLMEFLLGGKDASAAIESPLPIRATSENRWRWDPWDALAQYHIFRDKYERLITPTKPPTSYRSSIDWPEIADDLFLVDAMHEYYEGKDVDKDGIRAALERLKQITPSSPIWENRETRHSWTKDVLK</sequence>
<dbReference type="STRING" id="1325734.A0A428PTD7"/>